<proteinExistence type="predicted"/>
<dbReference type="EC" id="2.7.11.1" evidence="1"/>
<reference evidence="12" key="1">
    <citation type="submission" date="2022-03" db="EMBL/GenBank/DDBJ databases">
        <title>Draft genome sequence of Aduncisulcus paluster, a free-living microaerophilic Fornicata.</title>
        <authorList>
            <person name="Yuyama I."/>
            <person name="Kume K."/>
            <person name="Tamura T."/>
            <person name="Inagaki Y."/>
            <person name="Hashimoto T."/>
        </authorList>
    </citation>
    <scope>NUCLEOTIDE SEQUENCE</scope>
    <source>
        <strain evidence="12">NY0171</strain>
    </source>
</reference>
<organism evidence="12 13">
    <name type="scientific">Aduncisulcus paluster</name>
    <dbReference type="NCBI Taxonomy" id="2918883"/>
    <lineage>
        <taxon>Eukaryota</taxon>
        <taxon>Metamonada</taxon>
        <taxon>Carpediemonas-like organisms</taxon>
        <taxon>Aduncisulcus</taxon>
    </lineage>
</organism>
<evidence type="ECO:0000256" key="7">
    <source>
        <dbReference type="ARBA" id="ARBA00047899"/>
    </source>
</evidence>
<evidence type="ECO:0000256" key="9">
    <source>
        <dbReference type="PROSITE-ProRule" id="PRU10141"/>
    </source>
</evidence>
<evidence type="ECO:0000313" key="13">
    <source>
        <dbReference type="Proteomes" id="UP001057375"/>
    </source>
</evidence>
<dbReference type="InterPro" id="IPR017441">
    <property type="entry name" value="Protein_kinase_ATP_BS"/>
</dbReference>
<evidence type="ECO:0000256" key="8">
    <source>
        <dbReference type="ARBA" id="ARBA00048679"/>
    </source>
</evidence>
<feature type="region of interest" description="Disordered" evidence="10">
    <location>
        <begin position="541"/>
        <end position="560"/>
    </location>
</feature>
<evidence type="ECO:0000256" key="10">
    <source>
        <dbReference type="SAM" id="MobiDB-lite"/>
    </source>
</evidence>
<dbReference type="InterPro" id="IPR011009">
    <property type="entry name" value="Kinase-like_dom_sf"/>
</dbReference>
<feature type="binding site" evidence="9">
    <location>
        <position position="58"/>
    </location>
    <ligand>
        <name>ATP</name>
        <dbReference type="ChEBI" id="CHEBI:30616"/>
    </ligand>
</feature>
<keyword evidence="3" id="KW-0808">Transferase</keyword>
<evidence type="ECO:0000259" key="11">
    <source>
        <dbReference type="PROSITE" id="PS50011"/>
    </source>
</evidence>
<dbReference type="PROSITE" id="PS50011">
    <property type="entry name" value="PROTEIN_KINASE_DOM"/>
    <property type="match status" value="1"/>
</dbReference>
<dbReference type="PANTHER" id="PTHR44899">
    <property type="entry name" value="CAMK FAMILY PROTEIN KINASE"/>
    <property type="match status" value="1"/>
</dbReference>
<evidence type="ECO:0000256" key="5">
    <source>
        <dbReference type="ARBA" id="ARBA00022777"/>
    </source>
</evidence>
<name>A0ABQ5K512_9EUKA</name>
<evidence type="ECO:0000256" key="4">
    <source>
        <dbReference type="ARBA" id="ARBA00022741"/>
    </source>
</evidence>
<dbReference type="InterPro" id="IPR000719">
    <property type="entry name" value="Prot_kinase_dom"/>
</dbReference>
<dbReference type="SUPFAM" id="SSF56112">
    <property type="entry name" value="Protein kinase-like (PK-like)"/>
    <property type="match status" value="1"/>
</dbReference>
<evidence type="ECO:0000256" key="2">
    <source>
        <dbReference type="ARBA" id="ARBA00022527"/>
    </source>
</evidence>
<evidence type="ECO:0000313" key="12">
    <source>
        <dbReference type="EMBL" id="GKT25656.1"/>
    </source>
</evidence>
<comment type="catalytic activity">
    <reaction evidence="8">
        <text>L-seryl-[protein] + ATP = O-phospho-L-seryl-[protein] + ADP + H(+)</text>
        <dbReference type="Rhea" id="RHEA:17989"/>
        <dbReference type="Rhea" id="RHEA-COMP:9863"/>
        <dbReference type="Rhea" id="RHEA-COMP:11604"/>
        <dbReference type="ChEBI" id="CHEBI:15378"/>
        <dbReference type="ChEBI" id="CHEBI:29999"/>
        <dbReference type="ChEBI" id="CHEBI:30616"/>
        <dbReference type="ChEBI" id="CHEBI:83421"/>
        <dbReference type="ChEBI" id="CHEBI:456216"/>
        <dbReference type="EC" id="2.7.11.1"/>
    </reaction>
</comment>
<dbReference type="Gene3D" id="1.10.510.10">
    <property type="entry name" value="Transferase(Phosphotransferase) domain 1"/>
    <property type="match status" value="1"/>
</dbReference>
<dbReference type="PANTHER" id="PTHR44899:SF3">
    <property type="entry name" value="SERINE_THREONINE-PROTEIN KINASE NEK1"/>
    <property type="match status" value="1"/>
</dbReference>
<dbReference type="SMART" id="SM00220">
    <property type="entry name" value="S_TKc"/>
    <property type="match status" value="1"/>
</dbReference>
<keyword evidence="4 9" id="KW-0547">Nucleotide-binding</keyword>
<dbReference type="InterPro" id="IPR008271">
    <property type="entry name" value="Ser/Thr_kinase_AS"/>
</dbReference>
<comment type="catalytic activity">
    <reaction evidence="7">
        <text>L-threonyl-[protein] + ATP = O-phospho-L-threonyl-[protein] + ADP + H(+)</text>
        <dbReference type="Rhea" id="RHEA:46608"/>
        <dbReference type="Rhea" id="RHEA-COMP:11060"/>
        <dbReference type="Rhea" id="RHEA-COMP:11605"/>
        <dbReference type="ChEBI" id="CHEBI:15378"/>
        <dbReference type="ChEBI" id="CHEBI:30013"/>
        <dbReference type="ChEBI" id="CHEBI:30616"/>
        <dbReference type="ChEBI" id="CHEBI:61977"/>
        <dbReference type="ChEBI" id="CHEBI:456216"/>
        <dbReference type="EC" id="2.7.11.1"/>
    </reaction>
</comment>
<evidence type="ECO:0000256" key="6">
    <source>
        <dbReference type="ARBA" id="ARBA00022840"/>
    </source>
</evidence>
<comment type="caution">
    <text evidence="12">The sequence shown here is derived from an EMBL/GenBank/DDBJ whole genome shotgun (WGS) entry which is preliminary data.</text>
</comment>
<feature type="compositionally biased region" description="Low complexity" evidence="10">
    <location>
        <begin position="541"/>
        <end position="550"/>
    </location>
</feature>
<dbReference type="EMBL" id="BQXS01012603">
    <property type="protein sequence ID" value="GKT25656.1"/>
    <property type="molecule type" value="Genomic_DNA"/>
</dbReference>
<dbReference type="Pfam" id="PF00069">
    <property type="entry name" value="Pkinase"/>
    <property type="match status" value="1"/>
</dbReference>
<feature type="domain" description="Protein kinase" evidence="11">
    <location>
        <begin position="25"/>
        <end position="290"/>
    </location>
</feature>
<dbReference type="Proteomes" id="UP001057375">
    <property type="component" value="Unassembled WGS sequence"/>
</dbReference>
<sequence length="859" mass="96205">MQIKQNSSYISPSTTSESHKFNIPVTIRQLLGTGTFGKVYEVESHDKQTYALKRVVLKQSHQSIDSVIQKCYDEAFFMKRAACPQIVKLHSAFIENNQFYLFQELMDGGDLLSFINLRKENGESLSASRIMLWFYQISLAVSKVHRCSMVHCDIKPSNLFIDSQTGACKLGDFGLSKLLKKPSQKIYSARGTPIYQPPEICSRCGFNQSSDIWALGCVLYEMMNLKVPFGFEGCSKRQLMHDISHESVSFPSSSTSYPSFLYVLVRKLLSKEADERPSISEVCGVMQLSLERLGICSVSMNYLLRKGRIHVRDILRLGTGDIRGRIAIDQAMKDRIIELYRSNIGLKELRPPAKLSFLPIDLSSVYKSRKDQRSTLPPILNAILTLWKSLSFIPGFDIIYEFVTNNLTKSFSSHAKVSTVTVTHTSPTDSLFLSFISKSIMPTPDFVMSLFKECIVCSPLCGQSPSPQHLKKSVAGDSNMAHHDLIGKSSLPPPCSLSLSPILLPKTSSYGDYLDTIKTSCSHCQSVPKLTHQFPCGELISSSSSDKTSSPPRFSKYYSPAGEDKVDKKIFHSPSSIMAPSHLVCSAPASHIGCSYSHKPHDPVSSLRHCFSSLFSASNKEHSDSTSSSELPKDDTSVCRTLSPITSHSYPKHRCPVHSSFSQCCFSSLYDRFPFFGLIFLSVELSHALWVKRSEILSHLKGKCHKNCIARAKEMKKRHKRFVSQKKKEEEESSLTCADSSHTRHCPSVVENESSRCCPSCRKSAYVSFPPTDIAHQSHPSSEVTQDPAKLSLPSLPSLPCPRMHLCKYCRSMCFFKYVSEPPTLYQCLSSSSVLGWLRHCVSLYRCWINNSGSLKSRF</sequence>
<dbReference type="InterPro" id="IPR051131">
    <property type="entry name" value="NEK_Ser/Thr_kinase_NIMA"/>
</dbReference>
<gene>
    <name evidence="12" type="ORF">ADUPG1_013105</name>
</gene>
<keyword evidence="5" id="KW-0418">Kinase</keyword>
<keyword evidence="6 9" id="KW-0067">ATP-binding</keyword>
<evidence type="ECO:0000256" key="3">
    <source>
        <dbReference type="ARBA" id="ARBA00022679"/>
    </source>
</evidence>
<keyword evidence="13" id="KW-1185">Reference proteome</keyword>
<accession>A0ABQ5K512</accession>
<keyword evidence="2" id="KW-0723">Serine/threonine-protein kinase</keyword>
<dbReference type="PROSITE" id="PS00108">
    <property type="entry name" value="PROTEIN_KINASE_ST"/>
    <property type="match status" value="1"/>
</dbReference>
<protein>
    <recommendedName>
        <fullName evidence="1">non-specific serine/threonine protein kinase</fullName>
        <ecNumber evidence="1">2.7.11.1</ecNumber>
    </recommendedName>
</protein>
<evidence type="ECO:0000256" key="1">
    <source>
        <dbReference type="ARBA" id="ARBA00012513"/>
    </source>
</evidence>
<dbReference type="PROSITE" id="PS00107">
    <property type="entry name" value="PROTEIN_KINASE_ATP"/>
    <property type="match status" value="1"/>
</dbReference>